<sequence length="110" mass="12079">MPTDAGVKFLLGIQHVQGRDGYRTNCGTKPAKLIMASFKDHFTEHVKQVLKDNRRQQVVTLETKCSGAGDDYALTPGVKVKHPSLEPICTLVISSWQLTTVVKSARKLGS</sequence>
<evidence type="ECO:0000313" key="2">
    <source>
        <dbReference type="Proteomes" id="UP001159363"/>
    </source>
</evidence>
<name>A0ABQ9I5I5_9NEOP</name>
<comment type="caution">
    <text evidence="1">The sequence shown here is derived from an EMBL/GenBank/DDBJ whole genome shotgun (WGS) entry which is preliminary data.</text>
</comment>
<accession>A0ABQ9I5I5</accession>
<gene>
    <name evidence="1" type="ORF">PR048_010748</name>
</gene>
<dbReference type="Proteomes" id="UP001159363">
    <property type="component" value="Chromosome 3"/>
</dbReference>
<reference evidence="1 2" key="1">
    <citation type="submission" date="2023-02" db="EMBL/GenBank/DDBJ databases">
        <title>LHISI_Scaffold_Assembly.</title>
        <authorList>
            <person name="Stuart O.P."/>
            <person name="Cleave R."/>
            <person name="Magrath M.J.L."/>
            <person name="Mikheyev A.S."/>
        </authorList>
    </citation>
    <scope>NUCLEOTIDE SEQUENCE [LARGE SCALE GENOMIC DNA]</scope>
    <source>
        <strain evidence="1">Daus_M_001</strain>
        <tissue evidence="1">Leg muscle</tissue>
    </source>
</reference>
<proteinExistence type="predicted"/>
<protein>
    <submittedName>
        <fullName evidence="1">Uncharacterized protein</fullName>
    </submittedName>
</protein>
<keyword evidence="2" id="KW-1185">Reference proteome</keyword>
<dbReference type="EMBL" id="JARBHB010000003">
    <property type="protein sequence ID" value="KAJ8891233.1"/>
    <property type="molecule type" value="Genomic_DNA"/>
</dbReference>
<evidence type="ECO:0000313" key="1">
    <source>
        <dbReference type="EMBL" id="KAJ8891233.1"/>
    </source>
</evidence>
<organism evidence="1 2">
    <name type="scientific">Dryococelus australis</name>
    <dbReference type="NCBI Taxonomy" id="614101"/>
    <lineage>
        <taxon>Eukaryota</taxon>
        <taxon>Metazoa</taxon>
        <taxon>Ecdysozoa</taxon>
        <taxon>Arthropoda</taxon>
        <taxon>Hexapoda</taxon>
        <taxon>Insecta</taxon>
        <taxon>Pterygota</taxon>
        <taxon>Neoptera</taxon>
        <taxon>Polyneoptera</taxon>
        <taxon>Phasmatodea</taxon>
        <taxon>Verophasmatodea</taxon>
        <taxon>Anareolatae</taxon>
        <taxon>Phasmatidae</taxon>
        <taxon>Eurycanthinae</taxon>
        <taxon>Dryococelus</taxon>
    </lineage>
</organism>